<gene>
    <name evidence="2" type="ORF">FD04_GL000811</name>
</gene>
<dbReference type="PROSITE" id="PS51819">
    <property type="entry name" value="VOC"/>
    <property type="match status" value="1"/>
</dbReference>
<dbReference type="InterPro" id="IPR004360">
    <property type="entry name" value="Glyas_Fos-R_dOase_dom"/>
</dbReference>
<dbReference type="Gene3D" id="3.10.180.10">
    <property type="entry name" value="2,3-Dihydroxybiphenyl 1,2-Dioxygenase, domain 1"/>
    <property type="match status" value="1"/>
</dbReference>
<protein>
    <recommendedName>
        <fullName evidence="1">VOC domain-containing protein</fullName>
    </recommendedName>
</protein>
<dbReference type="InterPro" id="IPR029068">
    <property type="entry name" value="Glyas_Bleomycin-R_OHBP_Dase"/>
</dbReference>
<accession>A0A0R1LQ31</accession>
<organism evidence="2 3">
    <name type="scientific">Secundilactobacillus odoratitofui DSM 19909 = JCM 15043</name>
    <dbReference type="NCBI Taxonomy" id="1423776"/>
    <lineage>
        <taxon>Bacteria</taxon>
        <taxon>Bacillati</taxon>
        <taxon>Bacillota</taxon>
        <taxon>Bacilli</taxon>
        <taxon>Lactobacillales</taxon>
        <taxon>Lactobacillaceae</taxon>
        <taxon>Secundilactobacillus</taxon>
    </lineage>
</organism>
<evidence type="ECO:0000259" key="1">
    <source>
        <dbReference type="PROSITE" id="PS51819"/>
    </source>
</evidence>
<reference evidence="2 3" key="1">
    <citation type="journal article" date="2015" name="Genome Announc.">
        <title>Expanding the biotechnology potential of lactobacilli through comparative genomics of 213 strains and associated genera.</title>
        <authorList>
            <person name="Sun Z."/>
            <person name="Harris H.M."/>
            <person name="McCann A."/>
            <person name="Guo C."/>
            <person name="Argimon S."/>
            <person name="Zhang W."/>
            <person name="Yang X."/>
            <person name="Jeffery I.B."/>
            <person name="Cooney J.C."/>
            <person name="Kagawa T.F."/>
            <person name="Liu W."/>
            <person name="Song Y."/>
            <person name="Salvetti E."/>
            <person name="Wrobel A."/>
            <person name="Rasinkangas P."/>
            <person name="Parkhill J."/>
            <person name="Rea M.C."/>
            <person name="O'Sullivan O."/>
            <person name="Ritari J."/>
            <person name="Douillard F.P."/>
            <person name="Paul Ross R."/>
            <person name="Yang R."/>
            <person name="Briner A.E."/>
            <person name="Felis G.E."/>
            <person name="de Vos W.M."/>
            <person name="Barrangou R."/>
            <person name="Klaenhammer T.R."/>
            <person name="Caufield P.W."/>
            <person name="Cui Y."/>
            <person name="Zhang H."/>
            <person name="O'Toole P.W."/>
        </authorList>
    </citation>
    <scope>NUCLEOTIDE SEQUENCE [LARGE SCALE GENOMIC DNA]</scope>
    <source>
        <strain evidence="2 3">DSM 19909</strain>
    </source>
</reference>
<feature type="domain" description="VOC" evidence="1">
    <location>
        <begin position="1"/>
        <end position="111"/>
    </location>
</feature>
<evidence type="ECO:0000313" key="3">
    <source>
        <dbReference type="Proteomes" id="UP000051160"/>
    </source>
</evidence>
<dbReference type="SUPFAM" id="SSF54593">
    <property type="entry name" value="Glyoxalase/Bleomycin resistance protein/Dihydroxybiphenyl dioxygenase"/>
    <property type="match status" value="1"/>
</dbReference>
<dbReference type="InterPro" id="IPR037523">
    <property type="entry name" value="VOC_core"/>
</dbReference>
<name>A0A0R1LQ31_9LACO</name>
<comment type="caution">
    <text evidence="2">The sequence shown here is derived from an EMBL/GenBank/DDBJ whole genome shotgun (WGS) entry which is preliminary data.</text>
</comment>
<dbReference type="STRING" id="1423776.FD04_GL000811"/>
<dbReference type="PATRIC" id="fig|1423776.4.peg.818"/>
<dbReference type="EMBL" id="AZEE01000028">
    <property type="protein sequence ID" value="KRK97839.1"/>
    <property type="molecule type" value="Genomic_DNA"/>
</dbReference>
<dbReference type="Proteomes" id="UP000051160">
    <property type="component" value="Unassembled WGS sequence"/>
</dbReference>
<dbReference type="AlphaFoldDB" id="A0A0R1LQ31"/>
<keyword evidence="3" id="KW-1185">Reference proteome</keyword>
<evidence type="ECO:0000313" key="2">
    <source>
        <dbReference type="EMBL" id="KRK97839.1"/>
    </source>
</evidence>
<proteinExistence type="predicted"/>
<dbReference type="Pfam" id="PF00903">
    <property type="entry name" value="Glyoxalase"/>
    <property type="match status" value="1"/>
</dbReference>
<sequence length="113" mass="12594">MLYVNDVDAMTDFWQQTLGATRTATIELPEKHHAVVLAVDDTTELALFSHAFIDQFSPEVANNQPSLMFFRTDFEVLHEQIPGATPIVDDAGVRAFGFPDPEGHYFAIGEPNK</sequence>